<feature type="region of interest" description="Disordered" evidence="1">
    <location>
        <begin position="326"/>
        <end position="347"/>
    </location>
</feature>
<feature type="compositionally biased region" description="Gly residues" evidence="1">
    <location>
        <begin position="576"/>
        <end position="586"/>
    </location>
</feature>
<keyword evidence="2" id="KW-0472">Membrane</keyword>
<dbReference type="KEGG" id="lmat:92515904"/>
<keyword evidence="2" id="KW-1133">Transmembrane helix</keyword>
<accession>A0A836L020</accession>
<protein>
    <submittedName>
        <fullName evidence="3">Uncharacterized protein</fullName>
    </submittedName>
</protein>
<evidence type="ECO:0000313" key="4">
    <source>
        <dbReference type="Proteomes" id="UP000673552"/>
    </source>
</evidence>
<comment type="caution">
    <text evidence="3">The sequence shown here is derived from an EMBL/GenBank/DDBJ whole genome shotgun (WGS) entry which is preliminary data.</text>
</comment>
<dbReference type="RefSeq" id="XP_067180343.1">
    <property type="nucleotide sequence ID" value="XM_067323392.1"/>
</dbReference>
<sequence length="1212" mass="130161">MRDAVLAEAAAHAWPPTFLGALEQLLDIANDVATVDAHVRRCELALARHVSRDGAEVREAFAQNVTDESIGVQGASEALEAAAVGSLERLCSALRQLSADFGRWVLQTQEYLVVLCEGAAAAGHTDGAQAPFRAKGVAPELLPTPCSLADLVAAARENIVPLQRCRVLVEESGCFEGIVNFERLSAASSPVWTTEAAVGSAAGGQALPRSLTSAELAARLLDTLIIQASAFQDTSSMDLYRFYVALLLYTAWPYVLLCTASIFGFVRGIDPLAWRRQLPRLFRSSFSHVRIDDASRRCPTDILSLLLNCVGYDGADSVADAAGAREAGKDAAQRTREPSPSGVDRSGEAVGTFWVSSLWRAGRRSGDVSEQHLARAALTSARTFVLRSLACFTRRHRQIALSRTPMHPRRAPATVGGSEGDTRAAAVTSATGASTSPLWQKKSVKDILHHILYEAGDGPGDGGQAGSGAVSAVVAYAQQNQDVRRRLVQLAAPSTGLAAVNGARSSDAGGSPGPLHYTYFPTTIPLGFASMLAEALSGQQQWQQRRDEYRSSGAADEQGYLFPSPLASSPRQRLAAGGGGGGGSGTHGPFMQTGGKSAADALDSIGGDGGGDEGSGVLRRRGISLWTLTISESATAPDVRFTNALAEEEERYRTSVRDGSTASGQGGQEQRTQRSHQLWINVTIPCARWVTTALLIPIGVVVQRLQERRLRELFTMSLHAVVGGGGMASGCLYSQPLRESAQLAQQPPQPSTDTTSPAARPLLGSLGPPDGKGGAEPVDHTATTTCSFIYALKLLIDVALCRDQERLVHGFLERLHMEPRWWVRNAEEGGAAMYNRLGTAAPVVSALFADALRGKRFGDLVRLSVLPARVAAAGAAANLPTTATPAMLRQEESKAEKGRDSLPAAAEMLDVFASFQLNFELPDAFERILKPQELSLYVQPLTNATMRSYQTYFWQRRRRLYIDASDASDGRSSPAATAEAGWNGVALSDVWSYVFGYKCALYYAQITLREQKKRLHQRDTQDAQVAQAMGPPGQSATQHLPYVSRGLGSAYYTLNFAVDQLLSFTQNVAIRVVYDLERLLAKAVSSSPELLSCMDLCYQLDALLLELSLVSFPARPPVALNARERGMQSPATEAVRAAVQRTLEVALDPSCLPVSHIRSSTRNAVEALVAAVSAATEHHQAAFATRLQPLVVRLTFNRYCGTDEETLSFRFR</sequence>
<dbReference type="Proteomes" id="UP000673552">
    <property type="component" value="Chromosome 13"/>
</dbReference>
<keyword evidence="4" id="KW-1185">Reference proteome</keyword>
<evidence type="ECO:0000256" key="2">
    <source>
        <dbReference type="SAM" id="Phobius"/>
    </source>
</evidence>
<gene>
    <name evidence="3" type="ORF">LSCM1_05958</name>
</gene>
<feature type="region of interest" description="Disordered" evidence="1">
    <location>
        <begin position="740"/>
        <end position="778"/>
    </location>
</feature>
<evidence type="ECO:0000256" key="1">
    <source>
        <dbReference type="SAM" id="MobiDB-lite"/>
    </source>
</evidence>
<dbReference type="AlphaFoldDB" id="A0A836L020"/>
<name>A0A836L020_9TRYP</name>
<feature type="region of interest" description="Disordered" evidence="1">
    <location>
        <begin position="543"/>
        <end position="614"/>
    </location>
</feature>
<keyword evidence="2" id="KW-0812">Transmembrane</keyword>
<feature type="compositionally biased region" description="Basic and acidic residues" evidence="1">
    <location>
        <begin position="326"/>
        <end position="337"/>
    </location>
</feature>
<reference evidence="3 4" key="1">
    <citation type="submission" date="2021-03" db="EMBL/GenBank/DDBJ databases">
        <title>Leishmania (Mundinia) martiniquensis Genome sequencing and assembly.</title>
        <authorList>
            <person name="Almutairi H."/>
            <person name="Gatherer D."/>
        </authorList>
    </citation>
    <scope>NUCLEOTIDE SEQUENCE [LARGE SCALE GENOMIC DNA]</scope>
    <source>
        <strain evidence="3">LSCM1</strain>
    </source>
</reference>
<dbReference type="EMBL" id="JAFEUZ010000013">
    <property type="protein sequence ID" value="KAG5484103.1"/>
    <property type="molecule type" value="Genomic_DNA"/>
</dbReference>
<organism evidence="3 4">
    <name type="scientific">Leishmania martiniquensis</name>
    <dbReference type="NCBI Taxonomy" id="1580590"/>
    <lineage>
        <taxon>Eukaryota</taxon>
        <taxon>Discoba</taxon>
        <taxon>Euglenozoa</taxon>
        <taxon>Kinetoplastea</taxon>
        <taxon>Metakinetoplastina</taxon>
        <taxon>Trypanosomatida</taxon>
        <taxon>Trypanosomatidae</taxon>
        <taxon>Leishmaniinae</taxon>
        <taxon>Leishmania</taxon>
    </lineage>
</organism>
<dbReference type="OrthoDB" id="273507at2759"/>
<feature type="region of interest" description="Disordered" evidence="1">
    <location>
        <begin position="649"/>
        <end position="674"/>
    </location>
</feature>
<feature type="transmembrane region" description="Helical" evidence="2">
    <location>
        <begin position="242"/>
        <end position="266"/>
    </location>
</feature>
<proteinExistence type="predicted"/>
<evidence type="ECO:0000313" key="3">
    <source>
        <dbReference type="EMBL" id="KAG5484103.1"/>
    </source>
</evidence>
<dbReference type="GeneID" id="92515904"/>